<dbReference type="InterPro" id="IPR050530">
    <property type="entry name" value="GvpA"/>
</dbReference>
<dbReference type="GO" id="GO:0031411">
    <property type="term" value="C:gas vesicle"/>
    <property type="evidence" value="ECO:0007669"/>
    <property type="project" value="UniProtKB-SubCell"/>
</dbReference>
<evidence type="ECO:0000256" key="1">
    <source>
        <dbReference type="ARBA" id="ARBA00022987"/>
    </source>
</evidence>
<comment type="similarity">
    <text evidence="3">Belongs to the gas vesicle GvpA family.</text>
</comment>
<dbReference type="Proteomes" id="UP000197032">
    <property type="component" value="Unassembled WGS sequence"/>
</dbReference>
<comment type="caution">
    <text evidence="4">The sequence shown here is derived from an EMBL/GenBank/DDBJ whole genome shotgun (WGS) entry which is preliminary data.</text>
</comment>
<dbReference type="GO" id="GO:0012506">
    <property type="term" value="C:vesicle membrane"/>
    <property type="evidence" value="ECO:0007669"/>
    <property type="project" value="InterPro"/>
</dbReference>
<dbReference type="InterPro" id="IPR018493">
    <property type="entry name" value="GvpA-like_CS"/>
</dbReference>
<dbReference type="GO" id="GO:0005198">
    <property type="term" value="F:structural molecule activity"/>
    <property type="evidence" value="ECO:0007669"/>
    <property type="project" value="InterPro"/>
</dbReference>
<organism evidence="4 5">
    <name type="scientific">Calderihabitans maritimus</name>
    <dbReference type="NCBI Taxonomy" id="1246530"/>
    <lineage>
        <taxon>Bacteria</taxon>
        <taxon>Bacillati</taxon>
        <taxon>Bacillota</taxon>
        <taxon>Clostridia</taxon>
        <taxon>Neomoorellales</taxon>
        <taxon>Calderihabitantaceae</taxon>
        <taxon>Calderihabitans</taxon>
    </lineage>
</organism>
<reference evidence="5" key="1">
    <citation type="journal article" date="2017" name="Appl. Environ. Microbiol.">
        <title>Genomic Analysis of Calderihabitans maritimus KKC1, a Thermophilic, Hydrogenogenic, Carboxydotrophic Bacterium Isolated from Marine Sediment.</title>
        <authorList>
            <person name="Omae K."/>
            <person name="Yoneda Y."/>
            <person name="Fukuyama Y."/>
            <person name="Yoshida T."/>
            <person name="Sako Y."/>
        </authorList>
    </citation>
    <scope>NUCLEOTIDE SEQUENCE [LARGE SCALE GENOMIC DNA]</scope>
    <source>
        <strain evidence="5">KKC1</strain>
    </source>
</reference>
<dbReference type="EMBL" id="BDGJ01000195">
    <property type="protein sequence ID" value="GAW93974.1"/>
    <property type="molecule type" value="Genomic_DNA"/>
</dbReference>
<proteinExistence type="inferred from homology"/>
<protein>
    <submittedName>
        <fullName evidence="4">Uncharacterized protein</fullName>
    </submittedName>
</protein>
<comment type="subcellular location">
    <subcellularLocation>
        <location evidence="2">Gas vesicle</location>
    </subcellularLocation>
</comment>
<evidence type="ECO:0000256" key="3">
    <source>
        <dbReference type="ARBA" id="ARBA00035646"/>
    </source>
</evidence>
<dbReference type="OrthoDB" id="8453627at2"/>
<evidence type="ECO:0000313" key="5">
    <source>
        <dbReference type="Proteomes" id="UP000197032"/>
    </source>
</evidence>
<evidence type="ECO:0000313" key="4">
    <source>
        <dbReference type="EMBL" id="GAW93974.1"/>
    </source>
</evidence>
<sequence length="71" mass="7904">MQEPSSQKKITLLETIDRVLDKGVVIAGDITISVADVDLIYLGLRLLLSSVETINTLKQDEPERYREVSSS</sequence>
<dbReference type="Pfam" id="PF00741">
    <property type="entry name" value="Gas_vesicle"/>
    <property type="match status" value="1"/>
</dbReference>
<dbReference type="InterPro" id="IPR000638">
    <property type="entry name" value="Gas-vesicle_GvpA-like"/>
</dbReference>
<dbReference type="RefSeq" id="WP_088555007.1">
    <property type="nucleotide sequence ID" value="NZ_BDGJ01000195.1"/>
</dbReference>
<dbReference type="PANTHER" id="PTHR35344:SF4">
    <property type="entry name" value="GAS VESICLE PROTEIN A1"/>
    <property type="match status" value="1"/>
</dbReference>
<dbReference type="AlphaFoldDB" id="A0A1Z5HWT5"/>
<dbReference type="PANTHER" id="PTHR35344">
    <property type="entry name" value="GAS VESICLE STRUCTURAL PROTEIN 2-RELATED"/>
    <property type="match status" value="1"/>
</dbReference>
<gene>
    <name evidence="4" type="ORF">KKC1_30940</name>
</gene>
<dbReference type="PROSITE" id="PS00234">
    <property type="entry name" value="GAS_VESICLE_A_1"/>
    <property type="match status" value="1"/>
</dbReference>
<name>A0A1Z5HWT5_9FIRM</name>
<accession>A0A1Z5HWT5</accession>
<keyword evidence="5" id="KW-1185">Reference proteome</keyword>
<evidence type="ECO:0000256" key="2">
    <source>
        <dbReference type="ARBA" id="ARBA00035108"/>
    </source>
</evidence>
<keyword evidence="1" id="KW-0304">Gas vesicle</keyword>